<dbReference type="PANTHER" id="PTHR12128:SF67">
    <property type="entry name" value="BLR3884 PROTEIN"/>
    <property type="match status" value="1"/>
</dbReference>
<accession>A0A1I5CSB5</accession>
<comment type="similarity">
    <text evidence="2">Belongs to the DapA family.</text>
</comment>
<dbReference type="RefSeq" id="WP_090069668.1">
    <property type="nucleotide sequence ID" value="NZ_FOVR01000002.1"/>
</dbReference>
<feature type="active site" description="Proton donor/acceptor" evidence="3">
    <location>
        <position position="142"/>
    </location>
</feature>
<dbReference type="CDD" id="cd00408">
    <property type="entry name" value="DHDPS-like"/>
    <property type="match status" value="1"/>
</dbReference>
<dbReference type="PIRSF" id="PIRSF001365">
    <property type="entry name" value="DHDPS"/>
    <property type="match status" value="1"/>
</dbReference>
<organism evidence="5 6">
    <name type="scientific">Cohaesibacter marisflavi</name>
    <dbReference type="NCBI Taxonomy" id="655353"/>
    <lineage>
        <taxon>Bacteria</taxon>
        <taxon>Pseudomonadati</taxon>
        <taxon>Pseudomonadota</taxon>
        <taxon>Alphaproteobacteria</taxon>
        <taxon>Hyphomicrobiales</taxon>
        <taxon>Cohaesibacteraceae</taxon>
    </lineage>
</organism>
<dbReference type="Proteomes" id="UP000199236">
    <property type="component" value="Unassembled WGS sequence"/>
</dbReference>
<keyword evidence="6" id="KW-1185">Reference proteome</keyword>
<dbReference type="OrthoDB" id="7157803at2"/>
<dbReference type="SMART" id="SM01130">
    <property type="entry name" value="DHDPS"/>
    <property type="match status" value="1"/>
</dbReference>
<keyword evidence="1 2" id="KW-0456">Lyase</keyword>
<dbReference type="PANTHER" id="PTHR12128">
    <property type="entry name" value="DIHYDRODIPICOLINATE SYNTHASE"/>
    <property type="match status" value="1"/>
</dbReference>
<gene>
    <name evidence="5" type="ORF">SAMN04488056_102329</name>
</gene>
<dbReference type="Gene3D" id="3.20.20.70">
    <property type="entry name" value="Aldolase class I"/>
    <property type="match status" value="1"/>
</dbReference>
<dbReference type="Pfam" id="PF00701">
    <property type="entry name" value="DHDPS"/>
    <property type="match status" value="1"/>
</dbReference>
<feature type="binding site" evidence="4">
    <location>
        <position position="213"/>
    </location>
    <ligand>
        <name>pyruvate</name>
        <dbReference type="ChEBI" id="CHEBI:15361"/>
    </ligand>
</feature>
<proteinExistence type="inferred from homology"/>
<dbReference type="SUPFAM" id="SSF51569">
    <property type="entry name" value="Aldolase"/>
    <property type="match status" value="1"/>
</dbReference>
<dbReference type="AlphaFoldDB" id="A0A1I5CSB5"/>
<evidence type="ECO:0000256" key="4">
    <source>
        <dbReference type="PIRSR" id="PIRSR001365-2"/>
    </source>
</evidence>
<dbReference type="GO" id="GO:0008840">
    <property type="term" value="F:4-hydroxy-tetrahydrodipicolinate synthase activity"/>
    <property type="evidence" value="ECO:0007669"/>
    <property type="project" value="TreeGrafter"/>
</dbReference>
<dbReference type="InterPro" id="IPR013785">
    <property type="entry name" value="Aldolase_TIM"/>
</dbReference>
<evidence type="ECO:0000256" key="2">
    <source>
        <dbReference type="PIRNR" id="PIRNR001365"/>
    </source>
</evidence>
<evidence type="ECO:0000313" key="6">
    <source>
        <dbReference type="Proteomes" id="UP000199236"/>
    </source>
</evidence>
<sequence length="298" mass="31621">MLENSDLKGVVGAAITPFTEDYEVDIEQLKRHCDALLEAGCAYTSVFGTTGEGPSLSVRQKLEALRKLADMGADMSRQIPGVMTSSLDDAVSMYVEAHKLGCRAALIIPPFYYRSAGVEGVADYYEALVKKAGNPGLDIVLYNFPHFSGIPFSVEQVKAVQKRIGSLVVGIKDSTGDLPGGLELIKAFPELSIFTGSDAILRDMVEAGGAGMIGGMTNPFAKDCVQLYLGGVSEGFVKRATMRIETVDGNGGLNVLKALMAKVYGNPAFARTMPPMEPLSSDKLAAIEAALAEAEKAL</sequence>
<evidence type="ECO:0000313" key="5">
    <source>
        <dbReference type="EMBL" id="SFN89736.1"/>
    </source>
</evidence>
<protein>
    <submittedName>
        <fullName evidence="5">4-hydroxy-tetrahydrodipicolinate synthase</fullName>
    </submittedName>
</protein>
<evidence type="ECO:0000256" key="3">
    <source>
        <dbReference type="PIRSR" id="PIRSR001365-1"/>
    </source>
</evidence>
<feature type="binding site" evidence="4">
    <location>
        <position position="50"/>
    </location>
    <ligand>
        <name>pyruvate</name>
        <dbReference type="ChEBI" id="CHEBI:15361"/>
    </ligand>
</feature>
<dbReference type="STRING" id="655353.SAMN04488056_102329"/>
<reference evidence="5 6" key="1">
    <citation type="submission" date="2016-10" db="EMBL/GenBank/DDBJ databases">
        <authorList>
            <person name="de Groot N.N."/>
        </authorList>
    </citation>
    <scope>NUCLEOTIDE SEQUENCE [LARGE SCALE GENOMIC DNA]</scope>
    <source>
        <strain evidence="5 6">CGMCC 1.9157</strain>
    </source>
</reference>
<feature type="active site" description="Schiff-base intermediate with substrate" evidence="3">
    <location>
        <position position="172"/>
    </location>
</feature>
<name>A0A1I5CSB5_9HYPH</name>
<evidence type="ECO:0000256" key="1">
    <source>
        <dbReference type="ARBA" id="ARBA00023239"/>
    </source>
</evidence>
<dbReference type="InterPro" id="IPR002220">
    <property type="entry name" value="DapA-like"/>
</dbReference>
<dbReference type="EMBL" id="FOVR01000002">
    <property type="protein sequence ID" value="SFN89736.1"/>
    <property type="molecule type" value="Genomic_DNA"/>
</dbReference>